<dbReference type="GO" id="GO:0005524">
    <property type="term" value="F:ATP binding"/>
    <property type="evidence" value="ECO:0007669"/>
    <property type="project" value="UniProtKB-KW"/>
</dbReference>
<dbReference type="Pfam" id="PF00152">
    <property type="entry name" value="tRNA-synt_2"/>
    <property type="match status" value="1"/>
</dbReference>
<dbReference type="PRINTS" id="PR01042">
    <property type="entry name" value="TRNASYNTHASP"/>
</dbReference>
<dbReference type="STRING" id="6210.W6VCN0"/>
<dbReference type="InterPro" id="IPR004254">
    <property type="entry name" value="AdipoR/HlyIII-related"/>
</dbReference>
<feature type="transmembrane region" description="Helical" evidence="12">
    <location>
        <begin position="121"/>
        <end position="143"/>
    </location>
</feature>
<evidence type="ECO:0000256" key="8">
    <source>
        <dbReference type="ARBA" id="ARBA00022989"/>
    </source>
</evidence>
<evidence type="ECO:0000256" key="5">
    <source>
        <dbReference type="ARBA" id="ARBA00022741"/>
    </source>
</evidence>
<evidence type="ECO:0000256" key="6">
    <source>
        <dbReference type="ARBA" id="ARBA00022840"/>
    </source>
</evidence>
<keyword evidence="10" id="KW-0030">Aminoacyl-tRNA synthetase</keyword>
<keyword evidence="11" id="KW-0479">Metal-binding</keyword>
<keyword evidence="7" id="KW-0648">Protein biosynthesis</keyword>
<comment type="subcellular location">
    <subcellularLocation>
        <location evidence="1">Membrane</location>
        <topology evidence="1">Multi-pass membrane protein</topology>
    </subcellularLocation>
</comment>
<dbReference type="Gene3D" id="2.40.50.140">
    <property type="entry name" value="Nucleic acid-binding proteins"/>
    <property type="match status" value="1"/>
</dbReference>
<sequence>MRSALNFPTCRFLQNKVGTVLRSPRPYILDFSFNKLPFNSLKSCIPESSRKTINADHLPTEYREPYILKGYRSSTDFLGSLHSLFWLHNESFNCWSHILGIPMVLSFFAEEYITSSSPLMYLYLFSCLCFVLGSSFAHTFCCYSRLSRDAYFTVDYIGLTIFTCGSGAAYVAFSFPIELSTIPGVAFAAPGIIMSFPILYKIYACYCGANTYPPHYCDSAVIWPKQFLTCIISIIFYVSRFPEYFYPGKFDYFGHSHNVFHIGALLGLHYQKLALSLDLEFAKAHQIAKSHGMSWSLFPLINSWRRVSRIAFCVHHQFFSSVPIEVAEIPRANTIAWVQSIRRHKTKTFLNVNDGTSPNDLQVVCSTPNVPEGLSVGCAVYVEGQMVLHGHSHAPEVRAESVRLLSPPVNAITAEASHIVGAMSHSRPRLGLLRSEHGLFWRHRLPEMASMLRLRAACKSIVRRVLQTRGYLEVDTPILTTTDCEGAGETFLVKSSSTTEKDQVAAPLHLTVSAQLHLEALALGMSKVYTLSPTFRAEPSHSRLHLAEFLMLEAESVTMTTVDALCDEIESIVRDIASPYLDLLSTISQNDLHHILSYLSETPGAVSPSEHLKTLQSVLSRPFTRMTFHEALDYLERHGKRNSTTNTEVSGFNKEEEQALCVTVGGGVFVTDFPAAQKPFYCAQSLTSKNTEPSVAAVDLLIPGVGELVGGSVRESQKEVLLTRMPGGETGALGWYANLRGHGGAPHGGFGLGFDRLLLWLLGVYNIRDTVTFPREIGKMYL</sequence>
<evidence type="ECO:0000256" key="12">
    <source>
        <dbReference type="SAM" id="Phobius"/>
    </source>
</evidence>
<evidence type="ECO:0000313" key="14">
    <source>
        <dbReference type="EMBL" id="EUB64654.1"/>
    </source>
</evidence>
<feature type="transmembrane region" description="Helical" evidence="12">
    <location>
        <begin position="92"/>
        <end position="109"/>
    </location>
</feature>
<dbReference type="GO" id="GO:0005739">
    <property type="term" value="C:mitochondrion"/>
    <property type="evidence" value="ECO:0007669"/>
    <property type="project" value="TreeGrafter"/>
</dbReference>
<dbReference type="InterPro" id="IPR006195">
    <property type="entry name" value="aa-tRNA-synth_II"/>
</dbReference>
<reference evidence="14 15" key="1">
    <citation type="journal article" date="2013" name="Nat. Genet.">
        <title>The genome of the hydatid tapeworm Echinococcus granulosus.</title>
        <authorList>
            <person name="Zheng H."/>
            <person name="Zhang W."/>
            <person name="Zhang L."/>
            <person name="Zhang Z."/>
            <person name="Li J."/>
            <person name="Lu G."/>
            <person name="Zhu Y."/>
            <person name="Wang Y."/>
            <person name="Huang Y."/>
            <person name="Liu J."/>
            <person name="Kang H."/>
            <person name="Chen J."/>
            <person name="Wang L."/>
            <person name="Chen A."/>
            <person name="Yu S."/>
            <person name="Gao Z."/>
            <person name="Jin L."/>
            <person name="Gu W."/>
            <person name="Wang Z."/>
            <person name="Zhao L."/>
            <person name="Shi B."/>
            <person name="Wen H."/>
            <person name="Lin R."/>
            <person name="Jones M.K."/>
            <person name="Brejova B."/>
            <person name="Vinar T."/>
            <person name="Zhao G."/>
            <person name="McManus D.P."/>
            <person name="Chen Z."/>
            <person name="Zhou Y."/>
            <person name="Wang S."/>
        </authorList>
    </citation>
    <scope>NUCLEOTIDE SEQUENCE [LARGE SCALE GENOMIC DNA]</scope>
</reference>
<dbReference type="EMBL" id="APAU02000002">
    <property type="protein sequence ID" value="EUB64654.1"/>
    <property type="molecule type" value="Genomic_DNA"/>
</dbReference>
<feature type="binding site" evidence="11">
    <location>
        <position position="261"/>
    </location>
    <ligand>
        <name>Zn(2+)</name>
        <dbReference type="ChEBI" id="CHEBI:29105"/>
    </ligand>
</feature>
<organism evidence="14 15">
    <name type="scientific">Echinococcus granulosus</name>
    <name type="common">Hydatid tapeworm</name>
    <dbReference type="NCBI Taxonomy" id="6210"/>
    <lineage>
        <taxon>Eukaryota</taxon>
        <taxon>Metazoa</taxon>
        <taxon>Spiralia</taxon>
        <taxon>Lophotrochozoa</taxon>
        <taxon>Platyhelminthes</taxon>
        <taxon>Cestoda</taxon>
        <taxon>Eucestoda</taxon>
        <taxon>Cyclophyllidea</taxon>
        <taxon>Taeniidae</taxon>
        <taxon>Echinococcus</taxon>
        <taxon>Echinococcus granulosus group</taxon>
    </lineage>
</organism>
<dbReference type="GO" id="GO:0016020">
    <property type="term" value="C:membrane"/>
    <property type="evidence" value="ECO:0007669"/>
    <property type="project" value="UniProtKB-SubCell"/>
</dbReference>
<evidence type="ECO:0000256" key="9">
    <source>
        <dbReference type="ARBA" id="ARBA00023136"/>
    </source>
</evidence>
<dbReference type="GO" id="GO:0046872">
    <property type="term" value="F:metal ion binding"/>
    <property type="evidence" value="ECO:0007669"/>
    <property type="project" value="UniProtKB-KW"/>
</dbReference>
<dbReference type="AlphaFoldDB" id="W6VCN0"/>
<feature type="transmembrane region" description="Helical" evidence="12">
    <location>
        <begin position="221"/>
        <end position="239"/>
    </location>
</feature>
<keyword evidence="11" id="KW-0862">Zinc</keyword>
<dbReference type="RefSeq" id="XP_024355850.1">
    <property type="nucleotide sequence ID" value="XM_024489853.1"/>
</dbReference>
<dbReference type="PROSITE" id="PS50862">
    <property type="entry name" value="AA_TRNA_LIGASE_II"/>
    <property type="match status" value="1"/>
</dbReference>
<evidence type="ECO:0000313" key="15">
    <source>
        <dbReference type="Proteomes" id="UP000019149"/>
    </source>
</evidence>
<dbReference type="InterPro" id="IPR002312">
    <property type="entry name" value="Asp/Asn-tRNA-synth_IIb"/>
</dbReference>
<dbReference type="PANTHER" id="PTHR22594:SF34">
    <property type="entry name" value="ASPARAGINE--TRNA LIGASE, MITOCHONDRIAL-RELATED"/>
    <property type="match status" value="1"/>
</dbReference>
<dbReference type="GeneID" id="36336319"/>
<dbReference type="CTD" id="36336319"/>
<evidence type="ECO:0000259" key="13">
    <source>
        <dbReference type="PROSITE" id="PS50862"/>
    </source>
</evidence>
<evidence type="ECO:0000256" key="11">
    <source>
        <dbReference type="PIRSR" id="PIRSR604254-1"/>
    </source>
</evidence>
<dbReference type="OMA" id="PRFPGQC"/>
<dbReference type="GO" id="GO:0004816">
    <property type="term" value="F:asparagine-tRNA ligase activity"/>
    <property type="evidence" value="ECO:0007669"/>
    <property type="project" value="TreeGrafter"/>
</dbReference>
<comment type="caution">
    <text evidence="14">The sequence shown here is derived from an EMBL/GenBank/DDBJ whole genome shotgun (WGS) entry which is preliminary data.</text>
</comment>
<dbReference type="PANTHER" id="PTHR22594">
    <property type="entry name" value="ASPARTYL/LYSYL-TRNA SYNTHETASE"/>
    <property type="match status" value="1"/>
</dbReference>
<feature type="binding site" evidence="11">
    <location>
        <position position="257"/>
    </location>
    <ligand>
        <name>Zn(2+)</name>
        <dbReference type="ChEBI" id="CHEBI:29105"/>
    </ligand>
</feature>
<dbReference type="Proteomes" id="UP000019149">
    <property type="component" value="Unassembled WGS sequence"/>
</dbReference>
<dbReference type="OrthoDB" id="1931232at2759"/>
<dbReference type="KEGG" id="egl:EGR_00604"/>
<dbReference type="SUPFAM" id="SSF55681">
    <property type="entry name" value="Class II aaRS and biotin synthetases"/>
    <property type="match status" value="1"/>
</dbReference>
<evidence type="ECO:0000256" key="4">
    <source>
        <dbReference type="ARBA" id="ARBA00022692"/>
    </source>
</evidence>
<evidence type="ECO:0000256" key="1">
    <source>
        <dbReference type="ARBA" id="ARBA00004141"/>
    </source>
</evidence>
<dbReference type="Gene3D" id="3.30.930.10">
    <property type="entry name" value="Bira Bifunctional Protein, Domain 2"/>
    <property type="match status" value="1"/>
</dbReference>
<evidence type="ECO:0000256" key="7">
    <source>
        <dbReference type="ARBA" id="ARBA00022917"/>
    </source>
</evidence>
<dbReference type="InterPro" id="IPR012340">
    <property type="entry name" value="NA-bd_OB-fold"/>
</dbReference>
<accession>W6VCN0</accession>
<keyword evidence="8 12" id="KW-1133">Transmembrane helix</keyword>
<keyword evidence="6" id="KW-0067">ATP-binding</keyword>
<feature type="transmembrane region" description="Helical" evidence="12">
    <location>
        <begin position="179"/>
        <end position="200"/>
    </location>
</feature>
<evidence type="ECO:0000256" key="3">
    <source>
        <dbReference type="ARBA" id="ARBA00022598"/>
    </source>
</evidence>
<keyword evidence="5" id="KW-0547">Nucleotide-binding</keyword>
<dbReference type="InterPro" id="IPR045864">
    <property type="entry name" value="aa-tRNA-synth_II/BPL/LPL"/>
</dbReference>
<keyword evidence="3" id="KW-0436">Ligase</keyword>
<feature type="binding site" evidence="11">
    <location>
        <position position="138"/>
    </location>
    <ligand>
        <name>Zn(2+)</name>
        <dbReference type="ChEBI" id="CHEBI:29105"/>
    </ligand>
</feature>
<dbReference type="Pfam" id="PF03006">
    <property type="entry name" value="HlyIII"/>
    <property type="match status" value="1"/>
</dbReference>
<name>W6VCN0_ECHGR</name>
<protein>
    <submittedName>
        <fullName evidence="14">Asparaginyl-tRNA synthetase</fullName>
    </submittedName>
</protein>
<keyword evidence="9 12" id="KW-0472">Membrane</keyword>
<comment type="similarity">
    <text evidence="2">Belongs to the ADIPOR family.</text>
</comment>
<dbReference type="InterPro" id="IPR004364">
    <property type="entry name" value="Aa-tRNA-synt_II"/>
</dbReference>
<feature type="domain" description="Aminoacyl-transfer RNA synthetases class-II family profile" evidence="13">
    <location>
        <begin position="452"/>
        <end position="774"/>
    </location>
</feature>
<feature type="transmembrane region" description="Helical" evidence="12">
    <location>
        <begin position="150"/>
        <end position="173"/>
    </location>
</feature>
<keyword evidence="15" id="KW-1185">Reference proteome</keyword>
<dbReference type="GO" id="GO:0006421">
    <property type="term" value="P:asparaginyl-tRNA aminoacylation"/>
    <property type="evidence" value="ECO:0007669"/>
    <property type="project" value="TreeGrafter"/>
</dbReference>
<dbReference type="SUPFAM" id="SSF50249">
    <property type="entry name" value="Nucleic acid-binding proteins"/>
    <property type="match status" value="1"/>
</dbReference>
<evidence type="ECO:0000256" key="10">
    <source>
        <dbReference type="ARBA" id="ARBA00023146"/>
    </source>
</evidence>
<evidence type="ECO:0000256" key="2">
    <source>
        <dbReference type="ARBA" id="ARBA00007018"/>
    </source>
</evidence>
<proteinExistence type="inferred from homology"/>
<gene>
    <name evidence="14" type="ORF">EGR_00604</name>
</gene>
<keyword evidence="4 12" id="KW-0812">Transmembrane</keyword>